<dbReference type="Proteomes" id="UP001381693">
    <property type="component" value="Unassembled WGS sequence"/>
</dbReference>
<dbReference type="SUPFAM" id="SSF50978">
    <property type="entry name" value="WD40 repeat-like"/>
    <property type="match status" value="1"/>
</dbReference>
<feature type="repeat" description="WD" evidence="1">
    <location>
        <begin position="192"/>
        <end position="231"/>
    </location>
</feature>
<sequence length="581" mass="64341">MEEERKPLSEEDKLIRKLRKKLRQIENLELSDRELNENELYKVNSKGSIRGELQRLLREQHSEELDIMKRQRCSVQEPDAGGKKSRIAVNVKTELSDDCQESSFEDSFTSNDQTTLDAGEDISSQNKISNLLEPRVKVERTAMANQCDDRKIESSKFQVSSTEARDCIHGQSSGEKFATCLWNDSTYHVYTLEGHNDIVLSVDCKDEIVLSASRDTMVKVWSVGSKNEERSLRGHTAAVTAVVFLPEIVATSVLRKFEGDVDAIFPVYKHYDADCRVLAISGSLDCTIRVWDVMSGEGFGSIYTYNGITVMGCGSWGAVTGTEGGKLEIWCIATGQRLAFVNAFQHQVTALYIDGNQICAGNCEGNFGIWHFDSNSRSLNVTFIMEPESQAYVSLRQLSAMASENGRFYFGDSGPNIKILDWKSGIVSRVANHLGDIGMTDSMALSSDGYLLSSSYFLDTGRSSVNIRESATGKYICSIIDNDEGRYLSMCTSAGNIVTGGHLLKVWVQVKKGTSIQKSKNKDFVIITPKFLKKLNGKAVESASEDDADWGSSTDDDNDADNSHASDSASKSAYGWWCSIL</sequence>
<dbReference type="PROSITE" id="PS50082">
    <property type="entry name" value="WD_REPEATS_2"/>
    <property type="match status" value="2"/>
</dbReference>
<feature type="coiled-coil region" evidence="2">
    <location>
        <begin position="8"/>
        <end position="38"/>
    </location>
</feature>
<dbReference type="InterPro" id="IPR001680">
    <property type="entry name" value="WD40_rpt"/>
</dbReference>
<proteinExistence type="predicted"/>
<dbReference type="GO" id="GO:0006367">
    <property type="term" value="P:transcription initiation at RNA polymerase II promoter"/>
    <property type="evidence" value="ECO:0007669"/>
    <property type="project" value="TreeGrafter"/>
</dbReference>
<evidence type="ECO:0000256" key="1">
    <source>
        <dbReference type="PROSITE-ProRule" id="PRU00221"/>
    </source>
</evidence>
<dbReference type="SMART" id="SM00320">
    <property type="entry name" value="WD40"/>
    <property type="match status" value="3"/>
</dbReference>
<dbReference type="InterPro" id="IPR036322">
    <property type="entry name" value="WD40_repeat_dom_sf"/>
</dbReference>
<name>A0AAN8XLU4_HALRR</name>
<comment type="caution">
    <text evidence="4">The sequence shown here is derived from an EMBL/GenBank/DDBJ whole genome shotgun (WGS) entry which is preliminary data.</text>
</comment>
<dbReference type="Pfam" id="PF00400">
    <property type="entry name" value="WD40"/>
    <property type="match status" value="2"/>
</dbReference>
<evidence type="ECO:0000313" key="4">
    <source>
        <dbReference type="EMBL" id="KAK7080569.1"/>
    </source>
</evidence>
<reference evidence="4 5" key="1">
    <citation type="submission" date="2023-11" db="EMBL/GenBank/DDBJ databases">
        <title>Halocaridina rubra genome assembly.</title>
        <authorList>
            <person name="Smith C."/>
        </authorList>
    </citation>
    <scope>NUCLEOTIDE SEQUENCE [LARGE SCALE GENOMIC DNA]</scope>
    <source>
        <strain evidence="4">EP-1</strain>
        <tissue evidence="4">Whole</tissue>
    </source>
</reference>
<gene>
    <name evidence="4" type="ORF">SK128_021379</name>
</gene>
<dbReference type="EMBL" id="JAXCGZ010005865">
    <property type="protein sequence ID" value="KAK7080569.1"/>
    <property type="molecule type" value="Genomic_DNA"/>
</dbReference>
<feature type="repeat" description="WD" evidence="1">
    <location>
        <begin position="280"/>
        <end position="301"/>
    </location>
</feature>
<dbReference type="Gene3D" id="2.130.10.10">
    <property type="entry name" value="YVTN repeat-like/Quinoprotein amine dehydrogenase"/>
    <property type="match status" value="2"/>
</dbReference>
<keyword evidence="1" id="KW-0853">WD repeat</keyword>
<keyword evidence="5" id="KW-1185">Reference proteome</keyword>
<dbReference type="PANTHER" id="PTHR19879">
    <property type="entry name" value="TRANSCRIPTION INITIATION FACTOR TFIID"/>
    <property type="match status" value="1"/>
</dbReference>
<evidence type="ECO:0000313" key="5">
    <source>
        <dbReference type="Proteomes" id="UP001381693"/>
    </source>
</evidence>
<dbReference type="InterPro" id="IPR015943">
    <property type="entry name" value="WD40/YVTN_repeat-like_dom_sf"/>
</dbReference>
<organism evidence="4 5">
    <name type="scientific">Halocaridina rubra</name>
    <name type="common">Hawaiian red shrimp</name>
    <dbReference type="NCBI Taxonomy" id="373956"/>
    <lineage>
        <taxon>Eukaryota</taxon>
        <taxon>Metazoa</taxon>
        <taxon>Ecdysozoa</taxon>
        <taxon>Arthropoda</taxon>
        <taxon>Crustacea</taxon>
        <taxon>Multicrustacea</taxon>
        <taxon>Malacostraca</taxon>
        <taxon>Eumalacostraca</taxon>
        <taxon>Eucarida</taxon>
        <taxon>Decapoda</taxon>
        <taxon>Pleocyemata</taxon>
        <taxon>Caridea</taxon>
        <taxon>Atyoidea</taxon>
        <taxon>Atyidae</taxon>
        <taxon>Halocaridina</taxon>
    </lineage>
</organism>
<feature type="compositionally biased region" description="Acidic residues" evidence="3">
    <location>
        <begin position="544"/>
        <end position="560"/>
    </location>
</feature>
<dbReference type="GO" id="GO:0005669">
    <property type="term" value="C:transcription factor TFIID complex"/>
    <property type="evidence" value="ECO:0007669"/>
    <property type="project" value="TreeGrafter"/>
</dbReference>
<dbReference type="PANTHER" id="PTHR19879:SF1">
    <property type="entry name" value="CANNONBALL-RELATED"/>
    <property type="match status" value="1"/>
</dbReference>
<feature type="region of interest" description="Disordered" evidence="3">
    <location>
        <begin position="544"/>
        <end position="569"/>
    </location>
</feature>
<accession>A0AAN8XLU4</accession>
<evidence type="ECO:0000256" key="3">
    <source>
        <dbReference type="SAM" id="MobiDB-lite"/>
    </source>
</evidence>
<protein>
    <submittedName>
        <fullName evidence="4">Uncharacterized protein</fullName>
    </submittedName>
</protein>
<keyword evidence="2" id="KW-0175">Coiled coil</keyword>
<evidence type="ECO:0000256" key="2">
    <source>
        <dbReference type="SAM" id="Coils"/>
    </source>
</evidence>
<dbReference type="AlphaFoldDB" id="A0AAN8XLU4"/>
<dbReference type="GO" id="GO:0016251">
    <property type="term" value="F:RNA polymerase II general transcription initiation factor activity"/>
    <property type="evidence" value="ECO:0007669"/>
    <property type="project" value="TreeGrafter"/>
</dbReference>